<evidence type="ECO:0000313" key="2">
    <source>
        <dbReference type="Proteomes" id="UP000814128"/>
    </source>
</evidence>
<dbReference type="EMBL" id="MU273764">
    <property type="protein sequence ID" value="KAI0028325.1"/>
    <property type="molecule type" value="Genomic_DNA"/>
</dbReference>
<comment type="caution">
    <text evidence="1">The sequence shown here is derived from an EMBL/GenBank/DDBJ whole genome shotgun (WGS) entry which is preliminary data.</text>
</comment>
<organism evidence="1 2">
    <name type="scientific">Vararia minispora EC-137</name>
    <dbReference type="NCBI Taxonomy" id="1314806"/>
    <lineage>
        <taxon>Eukaryota</taxon>
        <taxon>Fungi</taxon>
        <taxon>Dikarya</taxon>
        <taxon>Basidiomycota</taxon>
        <taxon>Agaricomycotina</taxon>
        <taxon>Agaricomycetes</taxon>
        <taxon>Russulales</taxon>
        <taxon>Lachnocladiaceae</taxon>
        <taxon>Vararia</taxon>
    </lineage>
</organism>
<sequence length="483" mass="49610">MRLSSSLIGELPLSLLLLCLAAPSLAAPRVEHARVDGLHVPLRRRAAPERTAEWLQREKLKLETKYGSPAARKRSSGYNMLVNQDTDSSYYGSIAVGTPATAYDVILDTGSADLWLAASGCSSGCSSSIATFDGTSSSTFSNLSSSFSITYGSGVVNGYLVTDVVQMAGFEVSDQTFGACPPMSSGLVDAPVSGLLGLAWQGLSSTGAKPFWQQLYESGVLDTAEMGFFLTRYLNVSRASSLEQGGVFTLGATNTTLYTGSIAFQSLTQSDLYWTIALDSVVVGGGTVSMGSGSTNAVIDTGTTLIGGPSTEVANIYAQISGSQALSGSYNGYYSFPCSTSVNVSMTFGGRAWSIAPADFNLGQLDSSTCIGAFFVFSSSSTPLSRRASSSSSIAWIVGDTFLKNVYSVFRASPAAVGFAQLSDAALAMNGDTAASVPTPTIGAVSASVTGSSSSTRSNGATRSAASALLLAAAAGLTASALL</sequence>
<evidence type="ECO:0000313" key="1">
    <source>
        <dbReference type="EMBL" id="KAI0028325.1"/>
    </source>
</evidence>
<accession>A0ACB8Q924</accession>
<reference evidence="1" key="2">
    <citation type="journal article" date="2022" name="New Phytol.">
        <title>Evolutionary transition to the ectomycorrhizal habit in the genomes of a hyperdiverse lineage of mushroom-forming fungi.</title>
        <authorList>
            <person name="Looney B."/>
            <person name="Miyauchi S."/>
            <person name="Morin E."/>
            <person name="Drula E."/>
            <person name="Courty P.E."/>
            <person name="Kohler A."/>
            <person name="Kuo A."/>
            <person name="LaButti K."/>
            <person name="Pangilinan J."/>
            <person name="Lipzen A."/>
            <person name="Riley R."/>
            <person name="Andreopoulos W."/>
            <person name="He G."/>
            <person name="Johnson J."/>
            <person name="Nolan M."/>
            <person name="Tritt A."/>
            <person name="Barry K.W."/>
            <person name="Grigoriev I.V."/>
            <person name="Nagy L.G."/>
            <person name="Hibbett D."/>
            <person name="Henrissat B."/>
            <person name="Matheny P.B."/>
            <person name="Labbe J."/>
            <person name="Martin F.M."/>
        </authorList>
    </citation>
    <scope>NUCLEOTIDE SEQUENCE</scope>
    <source>
        <strain evidence="1">EC-137</strain>
    </source>
</reference>
<keyword evidence="2" id="KW-1185">Reference proteome</keyword>
<protein>
    <submittedName>
        <fullName evidence="1">Aspartic peptidase domain-containing protein</fullName>
    </submittedName>
</protein>
<reference evidence="1" key="1">
    <citation type="submission" date="2021-02" db="EMBL/GenBank/DDBJ databases">
        <authorList>
            <consortium name="DOE Joint Genome Institute"/>
            <person name="Ahrendt S."/>
            <person name="Looney B.P."/>
            <person name="Miyauchi S."/>
            <person name="Morin E."/>
            <person name="Drula E."/>
            <person name="Courty P.E."/>
            <person name="Chicoki N."/>
            <person name="Fauchery L."/>
            <person name="Kohler A."/>
            <person name="Kuo A."/>
            <person name="Labutti K."/>
            <person name="Pangilinan J."/>
            <person name="Lipzen A."/>
            <person name="Riley R."/>
            <person name="Andreopoulos W."/>
            <person name="He G."/>
            <person name="Johnson J."/>
            <person name="Barry K.W."/>
            <person name="Grigoriev I.V."/>
            <person name="Nagy L."/>
            <person name="Hibbett D."/>
            <person name="Henrissat B."/>
            <person name="Matheny P.B."/>
            <person name="Labbe J."/>
            <person name="Martin F."/>
        </authorList>
    </citation>
    <scope>NUCLEOTIDE SEQUENCE</scope>
    <source>
        <strain evidence="1">EC-137</strain>
    </source>
</reference>
<proteinExistence type="predicted"/>
<dbReference type="Proteomes" id="UP000814128">
    <property type="component" value="Unassembled WGS sequence"/>
</dbReference>
<name>A0ACB8Q924_9AGAM</name>
<gene>
    <name evidence="1" type="ORF">K488DRAFT_58904</name>
</gene>